<dbReference type="InterPro" id="IPR016032">
    <property type="entry name" value="Sig_transdc_resp-reg_C-effctor"/>
</dbReference>
<gene>
    <name evidence="5" type="ORF">JY651_37260</name>
</gene>
<reference evidence="5 6" key="1">
    <citation type="submission" date="2021-02" db="EMBL/GenBank/DDBJ databases">
        <title>De Novo genome assembly of isolated myxobacteria.</title>
        <authorList>
            <person name="Stevens D.C."/>
        </authorList>
    </citation>
    <scope>NUCLEOTIDE SEQUENCE [LARGE SCALE GENOMIC DNA]</scope>
    <source>
        <strain evidence="6">SCPEA02</strain>
    </source>
</reference>
<dbReference type="Gene3D" id="1.10.10.10">
    <property type="entry name" value="Winged helix-like DNA-binding domain superfamily/Winged helix DNA-binding domain"/>
    <property type="match status" value="1"/>
</dbReference>
<dbReference type="InterPro" id="IPR000792">
    <property type="entry name" value="Tscrpt_reg_LuxR_C"/>
</dbReference>
<keyword evidence="6" id="KW-1185">Reference proteome</keyword>
<organism evidence="5 6">
    <name type="scientific">Pyxidicoccus parkwayensis</name>
    <dbReference type="NCBI Taxonomy" id="2813578"/>
    <lineage>
        <taxon>Bacteria</taxon>
        <taxon>Pseudomonadati</taxon>
        <taxon>Myxococcota</taxon>
        <taxon>Myxococcia</taxon>
        <taxon>Myxococcales</taxon>
        <taxon>Cystobacterineae</taxon>
        <taxon>Myxococcaceae</taxon>
        <taxon>Pyxidicoccus</taxon>
    </lineage>
</organism>
<name>A0ABX7NTX2_9BACT</name>
<keyword evidence="3" id="KW-0804">Transcription</keyword>
<dbReference type="PANTHER" id="PTHR44688">
    <property type="entry name" value="DNA-BINDING TRANSCRIPTIONAL ACTIVATOR DEVR_DOSR"/>
    <property type="match status" value="1"/>
</dbReference>
<sequence>MDTDIRVTERAAATPLLAGCSTGPRDRLFDIALAYARRKRLSSRECEVFTRFVSQGKTSKEIAAELGIAYPTVKLYWTRIYRKLECDDAVGALVAFMREVTMLLPAAASPS</sequence>
<dbReference type="EMBL" id="CP071090">
    <property type="protein sequence ID" value="QSQ20836.1"/>
    <property type="molecule type" value="Genomic_DNA"/>
</dbReference>
<dbReference type="Pfam" id="PF00196">
    <property type="entry name" value="GerE"/>
    <property type="match status" value="1"/>
</dbReference>
<evidence type="ECO:0000256" key="2">
    <source>
        <dbReference type="ARBA" id="ARBA00023125"/>
    </source>
</evidence>
<dbReference type="SMART" id="SM00421">
    <property type="entry name" value="HTH_LUXR"/>
    <property type="match status" value="1"/>
</dbReference>
<dbReference type="PROSITE" id="PS50043">
    <property type="entry name" value="HTH_LUXR_2"/>
    <property type="match status" value="1"/>
</dbReference>
<proteinExistence type="predicted"/>
<evidence type="ECO:0000259" key="4">
    <source>
        <dbReference type="PROSITE" id="PS50043"/>
    </source>
</evidence>
<feature type="domain" description="HTH luxR-type" evidence="4">
    <location>
        <begin position="34"/>
        <end position="100"/>
    </location>
</feature>
<evidence type="ECO:0000313" key="5">
    <source>
        <dbReference type="EMBL" id="QSQ20836.1"/>
    </source>
</evidence>
<dbReference type="PROSITE" id="PS00622">
    <property type="entry name" value="HTH_LUXR_1"/>
    <property type="match status" value="1"/>
</dbReference>
<evidence type="ECO:0000256" key="3">
    <source>
        <dbReference type="ARBA" id="ARBA00023163"/>
    </source>
</evidence>
<keyword evidence="1" id="KW-0805">Transcription regulation</keyword>
<dbReference type="CDD" id="cd06170">
    <property type="entry name" value="LuxR_C_like"/>
    <property type="match status" value="1"/>
</dbReference>
<keyword evidence="2" id="KW-0238">DNA-binding</keyword>
<dbReference type="InterPro" id="IPR036388">
    <property type="entry name" value="WH-like_DNA-bd_sf"/>
</dbReference>
<dbReference type="SUPFAM" id="SSF46894">
    <property type="entry name" value="C-terminal effector domain of the bipartite response regulators"/>
    <property type="match status" value="1"/>
</dbReference>
<evidence type="ECO:0000256" key="1">
    <source>
        <dbReference type="ARBA" id="ARBA00023015"/>
    </source>
</evidence>
<protein>
    <submittedName>
        <fullName evidence="5">Response regulator transcription factor</fullName>
    </submittedName>
</protein>
<dbReference type="RefSeq" id="WP_206722416.1">
    <property type="nucleotide sequence ID" value="NZ_CP071090.1"/>
</dbReference>
<accession>A0ABX7NTX2</accession>
<evidence type="ECO:0000313" key="6">
    <source>
        <dbReference type="Proteomes" id="UP000662747"/>
    </source>
</evidence>
<dbReference type="Proteomes" id="UP000662747">
    <property type="component" value="Chromosome"/>
</dbReference>
<dbReference type="PANTHER" id="PTHR44688:SF16">
    <property type="entry name" value="DNA-BINDING TRANSCRIPTIONAL ACTIVATOR DEVR_DOSR"/>
    <property type="match status" value="1"/>
</dbReference>